<reference evidence="1 2" key="1">
    <citation type="submission" date="2015-09" db="EMBL/GenBank/DDBJ databases">
        <title>Draft genome sequence of Kouleothrix aurantiaca JCM 19913.</title>
        <authorList>
            <person name="Hemp J."/>
        </authorList>
    </citation>
    <scope>NUCLEOTIDE SEQUENCE [LARGE SCALE GENOMIC DNA]</scope>
    <source>
        <strain evidence="1 2">COM-B</strain>
    </source>
</reference>
<dbReference type="AlphaFoldDB" id="A0A0P9EU99"/>
<sequence>MAIHTKEGEIAPHRIRFLHDIHGWLLQVQLVPIDKIDKEVMSIDLALRNLDRLSLSEQDRAELDALQRRTLAGVVKHLRIDAALVQPHYETSE</sequence>
<name>A0A0P9EU99_9CHLR</name>
<dbReference type="EMBL" id="LJCR01003255">
    <property type="protein sequence ID" value="KPV47767.1"/>
    <property type="molecule type" value="Genomic_DNA"/>
</dbReference>
<dbReference type="Proteomes" id="UP000050509">
    <property type="component" value="Unassembled WGS sequence"/>
</dbReference>
<feature type="non-terminal residue" evidence="1">
    <location>
        <position position="93"/>
    </location>
</feature>
<organism evidence="1 2">
    <name type="scientific">Kouleothrix aurantiaca</name>
    <dbReference type="NCBI Taxonomy" id="186479"/>
    <lineage>
        <taxon>Bacteria</taxon>
        <taxon>Bacillati</taxon>
        <taxon>Chloroflexota</taxon>
        <taxon>Chloroflexia</taxon>
        <taxon>Chloroflexales</taxon>
        <taxon>Roseiflexineae</taxon>
        <taxon>Roseiflexaceae</taxon>
        <taxon>Kouleothrix</taxon>
    </lineage>
</organism>
<keyword evidence="2" id="KW-1185">Reference proteome</keyword>
<comment type="caution">
    <text evidence="1">The sequence shown here is derived from an EMBL/GenBank/DDBJ whole genome shotgun (WGS) entry which is preliminary data.</text>
</comment>
<accession>A0A0P9EU99</accession>
<evidence type="ECO:0000313" key="1">
    <source>
        <dbReference type="EMBL" id="KPV47767.1"/>
    </source>
</evidence>
<gene>
    <name evidence="1" type="ORF">SE17_41665</name>
</gene>
<protein>
    <submittedName>
        <fullName evidence="1">Uncharacterized protein</fullName>
    </submittedName>
</protein>
<proteinExistence type="predicted"/>
<evidence type="ECO:0000313" key="2">
    <source>
        <dbReference type="Proteomes" id="UP000050509"/>
    </source>
</evidence>